<dbReference type="NCBIfam" id="NF033510">
    <property type="entry name" value="Ca_tandemer"/>
    <property type="match status" value="2"/>
</dbReference>
<proteinExistence type="predicted"/>
<name>F9RQJ2_9VIBR</name>
<evidence type="ECO:0000313" key="3">
    <source>
        <dbReference type="EMBL" id="EGU34086.1"/>
    </source>
</evidence>
<dbReference type="Proteomes" id="UP000004349">
    <property type="component" value="Unassembled WGS sequence"/>
</dbReference>
<dbReference type="AlphaFoldDB" id="F9RQJ2"/>
<evidence type="ECO:0000259" key="2">
    <source>
        <dbReference type="Pfam" id="PF19077"/>
    </source>
</evidence>
<sequence>EISDTLPDSNTIGGINPTLSGQAEPMSTIEITLNGRKYSTQADNEGNWSFDTQGILGGTHNYEIVSIDKAGNKSEAVNGSFNVIQVTASLSPDSNSGDKNDNITTDTTPTLVGTGPAGATVVITINGETYSGIIAENGTWQVTVTDALTDKEWPYTVTVTTDGQELPPISEQV</sequence>
<feature type="non-terminal residue" evidence="3">
    <location>
        <position position="1"/>
    </location>
</feature>
<protein>
    <recommendedName>
        <fullName evidence="2">Bacterial Ig-like domain-containing protein</fullName>
    </recommendedName>
</protein>
<evidence type="ECO:0000313" key="4">
    <source>
        <dbReference type="Proteomes" id="UP000004349"/>
    </source>
</evidence>
<dbReference type="EMBL" id="AFWE01000166">
    <property type="protein sequence ID" value="EGU34086.1"/>
    <property type="molecule type" value="Genomic_DNA"/>
</dbReference>
<evidence type="ECO:0000256" key="1">
    <source>
        <dbReference type="SAM" id="MobiDB-lite"/>
    </source>
</evidence>
<accession>F9RQJ2</accession>
<reference evidence="3 4" key="1">
    <citation type="journal article" date="2012" name="Int. J. Syst. Evol. Microbiol.">
        <title>Vibrio caribbeanicus sp. nov., isolated from the marine sponge Scleritoderma cyanea.</title>
        <authorList>
            <person name="Hoffmann M."/>
            <person name="Monday S.R."/>
            <person name="Allard M.W."/>
            <person name="Strain E.A."/>
            <person name="Whittaker P."/>
            <person name="Naum M."/>
            <person name="McCarthy P.J."/>
            <person name="Lopez J.V."/>
            <person name="Fischer M."/>
            <person name="Brown E.W."/>
        </authorList>
    </citation>
    <scope>NUCLEOTIDE SEQUENCE [LARGE SCALE GENOMIC DNA]</scope>
    <source>
        <strain evidence="3 4">LMG 19158</strain>
    </source>
</reference>
<feature type="region of interest" description="Disordered" evidence="1">
    <location>
        <begin position="1"/>
        <end position="23"/>
    </location>
</feature>
<feature type="domain" description="Bacterial Ig-like" evidence="2">
    <location>
        <begin position="85"/>
        <end position="160"/>
    </location>
</feature>
<dbReference type="Pfam" id="PF19077">
    <property type="entry name" value="Big_13"/>
    <property type="match status" value="2"/>
</dbReference>
<dbReference type="InterPro" id="IPR044016">
    <property type="entry name" value="Big_13"/>
</dbReference>
<feature type="compositionally biased region" description="Polar residues" evidence="1">
    <location>
        <begin position="1"/>
        <end position="21"/>
    </location>
</feature>
<dbReference type="Gene3D" id="2.60.40.10">
    <property type="entry name" value="Immunoglobulins"/>
    <property type="match status" value="2"/>
</dbReference>
<dbReference type="eggNOG" id="COG2373">
    <property type="taxonomic scope" value="Bacteria"/>
</dbReference>
<feature type="domain" description="Bacterial Ig-like" evidence="2">
    <location>
        <begin position="14"/>
        <end position="83"/>
    </location>
</feature>
<comment type="caution">
    <text evidence="3">The sequence shown here is derived from an EMBL/GenBank/DDBJ whole genome shotgun (WGS) entry which is preliminary data.</text>
</comment>
<feature type="non-terminal residue" evidence="3">
    <location>
        <position position="173"/>
    </location>
</feature>
<feature type="region of interest" description="Disordered" evidence="1">
    <location>
        <begin position="90"/>
        <end position="111"/>
    </location>
</feature>
<dbReference type="InterPro" id="IPR013783">
    <property type="entry name" value="Ig-like_fold"/>
</dbReference>
<gene>
    <name evidence="3" type="ORF">VIS19158_09997</name>
</gene>
<organism evidence="3 4">
    <name type="scientific">Vibrio scophthalmi LMG 19158</name>
    <dbReference type="NCBI Taxonomy" id="870967"/>
    <lineage>
        <taxon>Bacteria</taxon>
        <taxon>Pseudomonadati</taxon>
        <taxon>Pseudomonadota</taxon>
        <taxon>Gammaproteobacteria</taxon>
        <taxon>Vibrionales</taxon>
        <taxon>Vibrionaceae</taxon>
        <taxon>Vibrio</taxon>
    </lineage>
</organism>